<reference evidence="7" key="1">
    <citation type="journal article" date="2019" name="Int. J. Syst. Evol. Microbiol.">
        <title>The Global Catalogue of Microorganisms (GCM) 10K type strain sequencing project: providing services to taxonomists for standard genome sequencing and annotation.</title>
        <authorList>
            <consortium name="The Broad Institute Genomics Platform"/>
            <consortium name="The Broad Institute Genome Sequencing Center for Infectious Disease"/>
            <person name="Wu L."/>
            <person name="Ma J."/>
        </authorList>
    </citation>
    <scope>NUCLEOTIDE SEQUENCE [LARGE SCALE GENOMIC DNA]</scope>
    <source>
        <strain evidence="7">CGMCC 4.7397</strain>
    </source>
</reference>
<dbReference type="InterPro" id="IPR006311">
    <property type="entry name" value="TAT_signal"/>
</dbReference>
<dbReference type="InterPro" id="IPR050490">
    <property type="entry name" value="Bact_solute-bd_prot1"/>
</dbReference>
<keyword evidence="1" id="KW-1003">Cell membrane</keyword>
<protein>
    <submittedName>
        <fullName evidence="6">ABC transporter substrate-binding protein</fullName>
    </submittedName>
</protein>
<name>A0ABW1I435_9PSEU</name>
<sequence>MIRPLWIVFRPTGEGGMQLSRRQVLRLGLGAAASGLLAGCALDTTGAPGSQGSGGLVFYSTQLATTAEAEAVRRQILAGFPREVQFVSDSSASKMFDRVRADVRAGSSSIALLGALQGEFATLAKEGLLRDMTDVVEQLADRGFTRQYLDLARIDGRYAFVPWISASYIMAARREALQFLPAGADLQRLTYTQLLDWTRAIQQATGAPRFGLPAGEKGLLKRFLQGYTYPSFTGGVNTTFASADAVAMWEWLRAIWATANPQSVTYGFMQEPLLSGEVWVAWDHAVRLVDALQTRPDDIVSFPAPTGPKYLGYLPVLGGLSIPRAVADPQPSIELIRHLTDPARVSTTLRTVAWFPPQDLATVPGGLPPGVGQEAETLQRMVGTPGAVAGSLAVGLGGQSGAYDKVFTDTFRAIVLDNGDVRGTLATQAVALQGVLDTAKAACWAPDPVGQGVCRVG</sequence>
<evidence type="ECO:0000256" key="3">
    <source>
        <dbReference type="ARBA" id="ARBA00023136"/>
    </source>
</evidence>
<dbReference type="PROSITE" id="PS51318">
    <property type="entry name" value="TAT"/>
    <property type="match status" value="1"/>
</dbReference>
<dbReference type="Proteomes" id="UP001596119">
    <property type="component" value="Unassembled WGS sequence"/>
</dbReference>
<evidence type="ECO:0000256" key="1">
    <source>
        <dbReference type="ARBA" id="ARBA00022475"/>
    </source>
</evidence>
<evidence type="ECO:0000313" key="6">
    <source>
        <dbReference type="EMBL" id="MFC5948447.1"/>
    </source>
</evidence>
<organism evidence="6 7">
    <name type="scientific">Pseudonocardia lutea</name>
    <dbReference type="NCBI Taxonomy" id="2172015"/>
    <lineage>
        <taxon>Bacteria</taxon>
        <taxon>Bacillati</taxon>
        <taxon>Actinomycetota</taxon>
        <taxon>Actinomycetes</taxon>
        <taxon>Pseudonocardiales</taxon>
        <taxon>Pseudonocardiaceae</taxon>
        <taxon>Pseudonocardia</taxon>
    </lineage>
</organism>
<evidence type="ECO:0000256" key="5">
    <source>
        <dbReference type="ARBA" id="ARBA00023288"/>
    </source>
</evidence>
<gene>
    <name evidence="6" type="ORF">ACFQH9_09195</name>
</gene>
<keyword evidence="4" id="KW-0564">Palmitate</keyword>
<evidence type="ECO:0000256" key="4">
    <source>
        <dbReference type="ARBA" id="ARBA00023139"/>
    </source>
</evidence>
<dbReference type="RefSeq" id="WP_379565503.1">
    <property type="nucleotide sequence ID" value="NZ_JBHSQK010000018.1"/>
</dbReference>
<dbReference type="InterPro" id="IPR006059">
    <property type="entry name" value="SBP"/>
</dbReference>
<proteinExistence type="predicted"/>
<keyword evidence="5" id="KW-0449">Lipoprotein</keyword>
<keyword evidence="3" id="KW-0472">Membrane</keyword>
<dbReference type="PANTHER" id="PTHR43649:SF33">
    <property type="entry name" value="POLYGALACTURONAN_RHAMNOGALACTURONAN-BINDING PROTEIN YTCQ"/>
    <property type="match status" value="1"/>
</dbReference>
<dbReference type="SUPFAM" id="SSF53850">
    <property type="entry name" value="Periplasmic binding protein-like II"/>
    <property type="match status" value="1"/>
</dbReference>
<dbReference type="Gene3D" id="3.40.190.10">
    <property type="entry name" value="Periplasmic binding protein-like II"/>
    <property type="match status" value="1"/>
</dbReference>
<dbReference type="PANTHER" id="PTHR43649">
    <property type="entry name" value="ARABINOSE-BINDING PROTEIN-RELATED"/>
    <property type="match status" value="1"/>
</dbReference>
<dbReference type="Pfam" id="PF13416">
    <property type="entry name" value="SBP_bac_8"/>
    <property type="match status" value="1"/>
</dbReference>
<comment type="caution">
    <text evidence="6">The sequence shown here is derived from an EMBL/GenBank/DDBJ whole genome shotgun (WGS) entry which is preliminary data.</text>
</comment>
<dbReference type="EMBL" id="JBHSQK010000018">
    <property type="protein sequence ID" value="MFC5948447.1"/>
    <property type="molecule type" value="Genomic_DNA"/>
</dbReference>
<accession>A0ABW1I435</accession>
<keyword evidence="2" id="KW-0732">Signal</keyword>
<evidence type="ECO:0000256" key="2">
    <source>
        <dbReference type="ARBA" id="ARBA00022729"/>
    </source>
</evidence>
<evidence type="ECO:0000313" key="7">
    <source>
        <dbReference type="Proteomes" id="UP001596119"/>
    </source>
</evidence>
<keyword evidence="7" id="KW-1185">Reference proteome</keyword>